<dbReference type="InterPro" id="IPR036683">
    <property type="entry name" value="CO_DH_flav_C_dom_sf"/>
</dbReference>
<dbReference type="Gene3D" id="3.30.390.50">
    <property type="entry name" value="CO dehydrogenase flavoprotein, C-terminal domain"/>
    <property type="match status" value="1"/>
</dbReference>
<dbReference type="Proteomes" id="UP000254863">
    <property type="component" value="Unassembled WGS sequence"/>
</dbReference>
<name>A0A7H4PKM9_9ENTR</name>
<gene>
    <name evidence="1" type="ORF">NCTC11685_06270</name>
</gene>
<protein>
    <submittedName>
        <fullName evidence="1">Xanthine dehydrogenase</fullName>
    </submittedName>
</protein>
<evidence type="ECO:0000313" key="1">
    <source>
        <dbReference type="EMBL" id="STW78952.1"/>
    </source>
</evidence>
<comment type="caution">
    <text evidence="1">The sequence shown here is derived from an EMBL/GenBank/DDBJ whole genome shotgun (WGS) entry which is preliminary data.</text>
</comment>
<accession>A0A7H4PKM9</accession>
<evidence type="ECO:0000313" key="2">
    <source>
        <dbReference type="Proteomes" id="UP000254863"/>
    </source>
</evidence>
<sequence>MPVSEFVVGGYRTLLEPDELVVRFILPAPTQQPLINRYLQLGRRNALNITRQSLTGQFMVDKGVVRLCRLVDGALMAKPQRLTEVEQALTGKALDRRRH</sequence>
<dbReference type="SUPFAM" id="SSF55447">
    <property type="entry name" value="CO dehydrogenase flavoprotein C-terminal domain-like"/>
    <property type="match status" value="1"/>
</dbReference>
<dbReference type="EMBL" id="UGMS01000003">
    <property type="protein sequence ID" value="STW78952.1"/>
    <property type="molecule type" value="Genomic_DNA"/>
</dbReference>
<dbReference type="AlphaFoldDB" id="A0A7H4PKM9"/>
<proteinExistence type="predicted"/>
<reference evidence="1 2" key="1">
    <citation type="submission" date="2018-06" db="EMBL/GenBank/DDBJ databases">
        <authorList>
            <consortium name="Pathogen Informatics"/>
            <person name="Doyle S."/>
        </authorList>
    </citation>
    <scope>NUCLEOTIDE SEQUENCE [LARGE SCALE GENOMIC DNA]</scope>
    <source>
        <strain evidence="1 2">NCTC11685</strain>
    </source>
</reference>
<organism evidence="1 2">
    <name type="scientific">Klebsiella michiganensis</name>
    <dbReference type="NCBI Taxonomy" id="1134687"/>
    <lineage>
        <taxon>Bacteria</taxon>
        <taxon>Pseudomonadati</taxon>
        <taxon>Pseudomonadota</taxon>
        <taxon>Gammaproteobacteria</taxon>
        <taxon>Enterobacterales</taxon>
        <taxon>Enterobacteriaceae</taxon>
        <taxon>Klebsiella/Raoultella group</taxon>
        <taxon>Klebsiella</taxon>
    </lineage>
</organism>